<evidence type="ECO:0000313" key="3">
    <source>
        <dbReference type="Proteomes" id="UP001497457"/>
    </source>
</evidence>
<reference evidence="3" key="1">
    <citation type="submission" date="2024-06" db="EMBL/GenBank/DDBJ databases">
        <authorList>
            <person name="Ryan C."/>
        </authorList>
    </citation>
    <scope>NUCLEOTIDE SEQUENCE [LARGE SCALE GENOMIC DNA]</scope>
</reference>
<gene>
    <name evidence="2" type="ORF">URODEC1_LOCUS50734</name>
</gene>
<reference evidence="2 3" key="2">
    <citation type="submission" date="2024-10" db="EMBL/GenBank/DDBJ databases">
        <authorList>
            <person name="Ryan C."/>
        </authorList>
    </citation>
    <scope>NUCLEOTIDE SEQUENCE [LARGE SCALE GENOMIC DNA]</scope>
</reference>
<dbReference type="PANTHER" id="PTHR34710">
    <property type="entry name" value="OS03G0834100 PROTEIN"/>
    <property type="match status" value="1"/>
</dbReference>
<dbReference type="PANTHER" id="PTHR34710:SF20">
    <property type="entry name" value="OS10G0550200 PROTEIN"/>
    <property type="match status" value="1"/>
</dbReference>
<feature type="domain" description="DUF3615" evidence="1">
    <location>
        <begin position="67"/>
        <end position="176"/>
    </location>
</feature>
<sequence>MIELVYKPCNSLLPKYSSSEDEDPYSESLVDNFISAAANTCDSTLSDDDIDCKAHAQQKCILYAGSTLKHYNNDEKNEVKFEIISGIACSEMLDENGCHGHVNFTAKGNQHNSKEELFFAELHWDGDTPVTTCVVSLEGEKHTGGLRDSKYDNFYLDVLPYDAKNCYARDHPIRHPKNGELYEMGHVAMSQHYI</sequence>
<dbReference type="Proteomes" id="UP001497457">
    <property type="component" value="Chromosome 2b"/>
</dbReference>
<keyword evidence="3" id="KW-1185">Reference proteome</keyword>
<dbReference type="EMBL" id="OZ075112">
    <property type="protein sequence ID" value="CAL4971546.1"/>
    <property type="molecule type" value="Genomic_DNA"/>
</dbReference>
<evidence type="ECO:0000313" key="2">
    <source>
        <dbReference type="EMBL" id="CAL4971546.1"/>
    </source>
</evidence>
<name>A0ABC9A7N3_9POAL</name>
<evidence type="ECO:0000259" key="1">
    <source>
        <dbReference type="Pfam" id="PF12274"/>
    </source>
</evidence>
<organism evidence="2 3">
    <name type="scientific">Urochloa decumbens</name>
    <dbReference type="NCBI Taxonomy" id="240449"/>
    <lineage>
        <taxon>Eukaryota</taxon>
        <taxon>Viridiplantae</taxon>
        <taxon>Streptophyta</taxon>
        <taxon>Embryophyta</taxon>
        <taxon>Tracheophyta</taxon>
        <taxon>Spermatophyta</taxon>
        <taxon>Magnoliopsida</taxon>
        <taxon>Liliopsida</taxon>
        <taxon>Poales</taxon>
        <taxon>Poaceae</taxon>
        <taxon>PACMAD clade</taxon>
        <taxon>Panicoideae</taxon>
        <taxon>Panicodae</taxon>
        <taxon>Paniceae</taxon>
        <taxon>Melinidinae</taxon>
        <taxon>Urochloa</taxon>
    </lineage>
</organism>
<dbReference type="AlphaFoldDB" id="A0ABC9A7N3"/>
<dbReference type="InterPro" id="IPR022059">
    <property type="entry name" value="DUF3615"/>
</dbReference>
<protein>
    <recommendedName>
        <fullName evidence="1">DUF3615 domain-containing protein</fullName>
    </recommendedName>
</protein>
<accession>A0ABC9A7N3</accession>
<proteinExistence type="predicted"/>
<dbReference type="Pfam" id="PF12274">
    <property type="entry name" value="DUF3615"/>
    <property type="match status" value="1"/>
</dbReference>